<protein>
    <recommendedName>
        <fullName evidence="8">Major facilitator superfamily (MFS) profile domain-containing protein</fullName>
    </recommendedName>
</protein>
<evidence type="ECO:0000256" key="4">
    <source>
        <dbReference type="ARBA" id="ARBA00022692"/>
    </source>
</evidence>
<proteinExistence type="inferred from homology"/>
<evidence type="ECO:0000256" key="3">
    <source>
        <dbReference type="ARBA" id="ARBA00022448"/>
    </source>
</evidence>
<dbReference type="InterPro" id="IPR004752">
    <property type="entry name" value="AmpG_permease/AT-1"/>
</dbReference>
<dbReference type="PROSITE" id="PS50850">
    <property type="entry name" value="MFS"/>
    <property type="match status" value="1"/>
</dbReference>
<name>A0A212IWJ3_9BACT</name>
<dbReference type="InterPro" id="IPR039309">
    <property type="entry name" value="BT1"/>
</dbReference>
<dbReference type="PANTHER" id="PTHR12778">
    <property type="entry name" value="SOLUTE CARRIER FAMILY 33 ACETYL-COA TRANSPORTER -RELATED"/>
    <property type="match status" value="1"/>
</dbReference>
<dbReference type="InterPro" id="IPR020846">
    <property type="entry name" value="MFS_dom"/>
</dbReference>
<dbReference type="EMBL" id="FLUM01000001">
    <property type="protein sequence ID" value="SBV91540.1"/>
    <property type="molecule type" value="Genomic_DNA"/>
</dbReference>
<feature type="transmembrane region" description="Helical" evidence="7">
    <location>
        <begin position="143"/>
        <end position="162"/>
    </location>
</feature>
<dbReference type="PANTHER" id="PTHR12778:SF10">
    <property type="entry name" value="MAJOR FACILITATOR SUPERFAMILY DOMAIN-CONTAINING PROTEIN 3"/>
    <property type="match status" value="1"/>
</dbReference>
<keyword evidence="4 7" id="KW-0812">Transmembrane</keyword>
<keyword evidence="6 7" id="KW-0472">Membrane</keyword>
<dbReference type="Gene3D" id="1.20.1250.20">
    <property type="entry name" value="MFS general substrate transporter like domains"/>
    <property type="match status" value="2"/>
</dbReference>
<feature type="transmembrane region" description="Helical" evidence="7">
    <location>
        <begin position="516"/>
        <end position="540"/>
    </location>
</feature>
<feature type="transmembrane region" description="Helical" evidence="7">
    <location>
        <begin position="459"/>
        <end position="483"/>
    </location>
</feature>
<dbReference type="InterPro" id="IPR036259">
    <property type="entry name" value="MFS_trans_sf"/>
</dbReference>
<comment type="similarity">
    <text evidence="2">Belongs to the major facilitator superfamily. Folate-biopterin transporter (TC 2.A.71) family.</text>
</comment>
<gene>
    <name evidence="9" type="ORF">KL86DYS1_10367</name>
</gene>
<evidence type="ECO:0000259" key="8">
    <source>
        <dbReference type="PROSITE" id="PS50850"/>
    </source>
</evidence>
<evidence type="ECO:0000256" key="1">
    <source>
        <dbReference type="ARBA" id="ARBA00004141"/>
    </source>
</evidence>
<feature type="domain" description="Major facilitator superfamily (MFS) profile" evidence="8">
    <location>
        <begin position="366"/>
        <end position="619"/>
    </location>
</feature>
<feature type="transmembrane region" description="Helical" evidence="7">
    <location>
        <begin position="360"/>
        <end position="379"/>
    </location>
</feature>
<dbReference type="Pfam" id="PF03092">
    <property type="entry name" value="BT1"/>
    <property type="match status" value="1"/>
</dbReference>
<reference evidence="9" key="1">
    <citation type="submission" date="2016-04" db="EMBL/GenBank/DDBJ databases">
        <authorList>
            <person name="Evans L.H."/>
            <person name="Alamgir A."/>
            <person name="Owens N."/>
            <person name="Weber N.D."/>
            <person name="Virtaneva K."/>
            <person name="Barbian K."/>
            <person name="Babar A."/>
            <person name="Rosenke K."/>
        </authorList>
    </citation>
    <scope>NUCLEOTIDE SEQUENCE</scope>
    <source>
        <strain evidence="9">86-1</strain>
    </source>
</reference>
<dbReference type="InterPro" id="IPR011701">
    <property type="entry name" value="MFS"/>
</dbReference>
<dbReference type="GO" id="GO:0016020">
    <property type="term" value="C:membrane"/>
    <property type="evidence" value="ECO:0007669"/>
    <property type="project" value="UniProtKB-SubCell"/>
</dbReference>
<dbReference type="Pfam" id="PF07690">
    <property type="entry name" value="MFS_1"/>
    <property type="match status" value="1"/>
</dbReference>
<feature type="transmembrane region" description="Helical" evidence="7">
    <location>
        <begin position="44"/>
        <end position="61"/>
    </location>
</feature>
<evidence type="ECO:0000256" key="2">
    <source>
        <dbReference type="ARBA" id="ARBA00007015"/>
    </source>
</evidence>
<sequence>MKNNKKSPWAWIPTLYLAEGLPYVAVQTISIIMYKRMGISNTDIALYTSWLYLPWVIKFLWSPFVDLLKTKRWWIVAMQLLIGAGFAGIAFTIPVPFFFQATLAIFALLAFSSATHDIAADGFYMLGLDTNQQAKYVGIRSTFYRIATVFGQGILIILAGFLESSTGCEPVKINIDASPQYTQSTLYIPQIQNIAPQDGEIHFIVHNDNLRIGTHGVNKDSLKIFLDSISTLNLDNGFVIKNVETKKNDDGWWKTNVSKPLGGWIKDTFGEKRYVAKSEHVGNVAVATVTLSKEPEHGKTMVLNTTMNRGDKSIALIEGDRLSFNENNWDRPAYMVFQVDSKLAANSSVEYKGLSGNIPFAWSITFLVLAGLFVFFGFYHKVMLPKPDSDKPHAHVTAKSIFEEFGVTFATFFKKPQVWTAIFFMLTFRFSEAQVIKLINPFLLDPKDVGGLGLTTGEVGLVYGTVGIIGLTLGGIIGGFIAARGGLKKWLWPMTLSMLLTIATFLYLSFSQTDNLLVINICVFIEQFGYGFGFTAYMLYLMYFSEGKHKTAHYAFCTGLMAAGMMLPGMFAGWLQEQLGYNHFFIWVMICSIIPIIAVSLLKIDPDYGKAKKETEETN</sequence>
<accession>A0A212IWJ3</accession>
<keyword evidence="3" id="KW-0813">Transport</keyword>
<feature type="transmembrane region" description="Helical" evidence="7">
    <location>
        <begin position="12"/>
        <end position="32"/>
    </location>
</feature>
<evidence type="ECO:0000256" key="7">
    <source>
        <dbReference type="SAM" id="Phobius"/>
    </source>
</evidence>
<evidence type="ECO:0000256" key="5">
    <source>
        <dbReference type="ARBA" id="ARBA00022989"/>
    </source>
</evidence>
<feature type="transmembrane region" description="Helical" evidence="7">
    <location>
        <begin position="73"/>
        <end position="91"/>
    </location>
</feature>
<evidence type="ECO:0000256" key="6">
    <source>
        <dbReference type="ARBA" id="ARBA00023136"/>
    </source>
</evidence>
<dbReference type="AlphaFoldDB" id="A0A212IWJ3"/>
<keyword evidence="5 7" id="KW-1133">Transmembrane helix</keyword>
<evidence type="ECO:0000313" key="9">
    <source>
        <dbReference type="EMBL" id="SBV91540.1"/>
    </source>
</evidence>
<feature type="transmembrane region" description="Helical" evidence="7">
    <location>
        <begin position="490"/>
        <end position="510"/>
    </location>
</feature>
<organism evidence="9">
    <name type="scientific">uncultured Dysgonomonas sp</name>
    <dbReference type="NCBI Taxonomy" id="206096"/>
    <lineage>
        <taxon>Bacteria</taxon>
        <taxon>Pseudomonadati</taxon>
        <taxon>Bacteroidota</taxon>
        <taxon>Bacteroidia</taxon>
        <taxon>Bacteroidales</taxon>
        <taxon>Dysgonomonadaceae</taxon>
        <taxon>Dysgonomonas</taxon>
        <taxon>environmental samples</taxon>
    </lineage>
</organism>
<dbReference type="GO" id="GO:0022857">
    <property type="term" value="F:transmembrane transporter activity"/>
    <property type="evidence" value="ECO:0007669"/>
    <property type="project" value="InterPro"/>
</dbReference>
<feature type="transmembrane region" description="Helical" evidence="7">
    <location>
        <begin position="584"/>
        <end position="604"/>
    </location>
</feature>
<dbReference type="RefSeq" id="WP_296938270.1">
    <property type="nucleotide sequence ID" value="NZ_LT599032.1"/>
</dbReference>
<comment type="subcellular location">
    <subcellularLocation>
        <location evidence="1">Membrane</location>
        <topology evidence="1">Multi-pass membrane protein</topology>
    </subcellularLocation>
</comment>
<feature type="transmembrane region" description="Helical" evidence="7">
    <location>
        <begin position="552"/>
        <end position="572"/>
    </location>
</feature>
<dbReference type="SUPFAM" id="SSF103473">
    <property type="entry name" value="MFS general substrate transporter"/>
    <property type="match status" value="2"/>
</dbReference>